<dbReference type="Proteomes" id="UP000429958">
    <property type="component" value="Unassembled WGS sequence"/>
</dbReference>
<dbReference type="GO" id="GO:0046872">
    <property type="term" value="F:metal ion binding"/>
    <property type="evidence" value="ECO:0007669"/>
    <property type="project" value="InterPro"/>
</dbReference>
<reference evidence="2 3" key="1">
    <citation type="submission" date="2019-08" db="EMBL/GenBank/DDBJ databases">
        <title>In-depth cultivation of the pig gut microbiome towards novel bacterial diversity and tailored functional studies.</title>
        <authorList>
            <person name="Wylensek D."/>
            <person name="Hitch T.C.A."/>
            <person name="Clavel T."/>
        </authorList>
    </citation>
    <scope>NUCLEOTIDE SEQUENCE [LARGE SCALE GENOMIC DNA]</scope>
    <source>
        <strain evidence="2 3">WCA-389-WT-23D1</strain>
    </source>
</reference>
<dbReference type="AlphaFoldDB" id="A0A7X2NK59"/>
<evidence type="ECO:0000313" key="2">
    <source>
        <dbReference type="EMBL" id="MSS36288.1"/>
    </source>
</evidence>
<feature type="domain" description="HMA" evidence="1">
    <location>
        <begin position="53"/>
        <end position="117"/>
    </location>
</feature>
<evidence type="ECO:0000259" key="1">
    <source>
        <dbReference type="PROSITE" id="PS50846"/>
    </source>
</evidence>
<dbReference type="InterPro" id="IPR036163">
    <property type="entry name" value="HMA_dom_sf"/>
</dbReference>
<dbReference type="Pfam" id="PF00403">
    <property type="entry name" value="HMA"/>
    <property type="match status" value="1"/>
</dbReference>
<dbReference type="Gene3D" id="3.30.70.100">
    <property type="match status" value="1"/>
</dbReference>
<dbReference type="InterPro" id="IPR006121">
    <property type="entry name" value="HMA_dom"/>
</dbReference>
<organism evidence="2 3">
    <name type="scientific">Clostridium porci</name>
    <dbReference type="NCBI Taxonomy" id="2605778"/>
    <lineage>
        <taxon>Bacteria</taxon>
        <taxon>Bacillati</taxon>
        <taxon>Bacillota</taxon>
        <taxon>Clostridia</taxon>
        <taxon>Eubacteriales</taxon>
        <taxon>Clostridiaceae</taxon>
        <taxon>Clostridium</taxon>
    </lineage>
</organism>
<accession>A0A7X2NK59</accession>
<gene>
    <name evidence="2" type="ORF">FYJ39_06835</name>
</gene>
<dbReference type="RefSeq" id="WP_328597526.1">
    <property type="nucleotide sequence ID" value="NZ_DBEWUL010000217.1"/>
</dbReference>
<keyword evidence="3" id="KW-1185">Reference proteome</keyword>
<dbReference type="SUPFAM" id="SSF55008">
    <property type="entry name" value="HMA, heavy metal-associated domain"/>
    <property type="match status" value="1"/>
</dbReference>
<name>A0A7X2NK59_9CLOT</name>
<comment type="caution">
    <text evidence="2">The sequence shown here is derived from an EMBL/GenBank/DDBJ whole genome shotgun (WGS) entry which is preliminary data.</text>
</comment>
<dbReference type="EMBL" id="VUMD01000005">
    <property type="protein sequence ID" value="MSS36288.1"/>
    <property type="molecule type" value="Genomic_DNA"/>
</dbReference>
<sequence>MSTAVITTLLVIAAVLGIKGCIKRLYSGCCKASGEKMPKRLRVKDKDLSHYPYEKVLKVDGMSCGICSVRVENALNALEGTYARVDLDRGQADVYMKEDTGDEALRDAVREAGYTVYRINRIK</sequence>
<dbReference type="PROSITE" id="PS50846">
    <property type="entry name" value="HMA_2"/>
    <property type="match status" value="1"/>
</dbReference>
<dbReference type="CDD" id="cd00371">
    <property type="entry name" value="HMA"/>
    <property type="match status" value="1"/>
</dbReference>
<protein>
    <submittedName>
        <fullName evidence="2">Heavy-metal-associated domain-containing protein</fullName>
    </submittedName>
</protein>
<proteinExistence type="predicted"/>
<evidence type="ECO:0000313" key="3">
    <source>
        <dbReference type="Proteomes" id="UP000429958"/>
    </source>
</evidence>